<proteinExistence type="inferred from homology"/>
<keyword evidence="8" id="KW-0732">Signal</keyword>
<evidence type="ECO:0000256" key="3">
    <source>
        <dbReference type="ARBA" id="ARBA00022679"/>
    </source>
</evidence>
<dbReference type="GO" id="GO:0004180">
    <property type="term" value="F:carboxypeptidase activity"/>
    <property type="evidence" value="ECO:0007669"/>
    <property type="project" value="UniProtKB-ARBA"/>
</dbReference>
<gene>
    <name evidence="10" type="ORF">GSY63_04190</name>
</gene>
<sequence length="548" mass="62361">MRLKQFHHLLLLLVILVGSTLTGCSQQPKPKPHAAPKDSLAKEWDKTIRGNFSEQTKTHFDSTEIASFVKAYPELKGYTTEVTGFYKKRNFAYAWFDGGKLIEQASNLVNRVGNLENSGIYKKLPYQTTLDSLMNNLSTNKKQTDTQLELMLTYQYFAFSQLAWRGMDESASKSAKWYLPRKKVDYNQFLDSLLKAPASDAGIDAPVYRQYQLLKSYLSKYRNLETHEAWKPIVAAKIYKVGDSSAVISAIKRRLFLLGDFKGDTTNKAFTTELQAAVKSYQDRQGINVNGLLNTATITELNLPLSKRIKKIVVNMERSRWLPVSLNSDYLAVNIPEYKLHVYHADSLLWSCNVVVGQTVHQTTVFYGEVKYVVFSPYWNVPPGILKAEIIPGMKRNKNYLAQHNMELTGYEGGLPVVRQKPGPANSLGLVKFLFPNSYNIYLHDTPAKSLFGETSRAFSHGCIRVGEPVKLANFLLKDYPQWTSDKINKAMHQGREQYVTLTKGKVPVYIAYFTSFVDRDGRLNFRKDIYNLDDRLASMIMSGEGKY</sequence>
<dbReference type="PROSITE" id="PS52029">
    <property type="entry name" value="LD_TPASE"/>
    <property type="match status" value="1"/>
</dbReference>
<reference evidence="10" key="2">
    <citation type="submission" date="2020-10" db="EMBL/GenBank/DDBJ databases">
        <title>Mucilaginibacter sp. nov., isolated from soil.</title>
        <authorList>
            <person name="Jeon C.O."/>
        </authorList>
    </citation>
    <scope>NUCLEOTIDE SEQUENCE</scope>
    <source>
        <strain evidence="10">R11</strain>
    </source>
</reference>
<feature type="active site" description="Nucleophile" evidence="7">
    <location>
        <position position="463"/>
    </location>
</feature>
<dbReference type="CDD" id="cd16913">
    <property type="entry name" value="YkuD_like"/>
    <property type="match status" value="1"/>
</dbReference>
<dbReference type="InterPro" id="IPR036366">
    <property type="entry name" value="PGBDSf"/>
</dbReference>
<dbReference type="Gene3D" id="1.10.101.10">
    <property type="entry name" value="PGBD-like superfamily/PGBD"/>
    <property type="match status" value="1"/>
</dbReference>
<dbReference type="InterPro" id="IPR002477">
    <property type="entry name" value="Peptidoglycan-bd-like"/>
</dbReference>
<dbReference type="InterPro" id="IPR052905">
    <property type="entry name" value="LD-transpeptidase_YkuD-like"/>
</dbReference>
<evidence type="ECO:0000256" key="7">
    <source>
        <dbReference type="PROSITE-ProRule" id="PRU01373"/>
    </source>
</evidence>
<dbReference type="PANTHER" id="PTHR41533:SF2">
    <property type="entry name" value="BLR7131 PROTEIN"/>
    <property type="match status" value="1"/>
</dbReference>
<evidence type="ECO:0000259" key="9">
    <source>
        <dbReference type="PROSITE" id="PS52029"/>
    </source>
</evidence>
<keyword evidence="4 7" id="KW-0133">Cell shape</keyword>
<keyword evidence="3" id="KW-0808">Transferase</keyword>
<evidence type="ECO:0000313" key="10">
    <source>
        <dbReference type="EMBL" id="NCD68550.1"/>
    </source>
</evidence>
<comment type="similarity">
    <text evidence="2">Belongs to the YkuD family.</text>
</comment>
<comment type="pathway">
    <text evidence="1 7">Cell wall biogenesis; peptidoglycan biosynthesis.</text>
</comment>
<dbReference type="Pfam" id="PF20142">
    <property type="entry name" value="Scaffold"/>
    <property type="match status" value="1"/>
</dbReference>
<evidence type="ECO:0000313" key="11">
    <source>
        <dbReference type="Proteomes" id="UP000638732"/>
    </source>
</evidence>
<keyword evidence="5 7" id="KW-0573">Peptidoglycan synthesis</keyword>
<dbReference type="EMBL" id="WWEO01000038">
    <property type="protein sequence ID" value="NCD68550.1"/>
    <property type="molecule type" value="Genomic_DNA"/>
</dbReference>
<dbReference type="InterPro" id="IPR005490">
    <property type="entry name" value="LD_TPept_cat_dom"/>
</dbReference>
<dbReference type="SUPFAM" id="SSF141523">
    <property type="entry name" value="L,D-transpeptidase catalytic domain-like"/>
    <property type="match status" value="1"/>
</dbReference>
<evidence type="ECO:0000256" key="2">
    <source>
        <dbReference type="ARBA" id="ARBA00005992"/>
    </source>
</evidence>
<reference evidence="10" key="1">
    <citation type="submission" date="2020-01" db="EMBL/GenBank/DDBJ databases">
        <authorList>
            <person name="Seo Y.L."/>
        </authorList>
    </citation>
    <scope>NUCLEOTIDE SEQUENCE</scope>
    <source>
        <strain evidence="10">R11</strain>
    </source>
</reference>
<keyword evidence="11" id="KW-1185">Reference proteome</keyword>
<dbReference type="AlphaFoldDB" id="A0A965ZD65"/>
<dbReference type="GO" id="GO:0008360">
    <property type="term" value="P:regulation of cell shape"/>
    <property type="evidence" value="ECO:0007669"/>
    <property type="project" value="UniProtKB-UniRule"/>
</dbReference>
<dbReference type="Gene3D" id="2.40.440.10">
    <property type="entry name" value="L,D-transpeptidase catalytic domain-like"/>
    <property type="match status" value="1"/>
</dbReference>
<evidence type="ECO:0000256" key="5">
    <source>
        <dbReference type="ARBA" id="ARBA00022984"/>
    </source>
</evidence>
<dbReference type="InterPro" id="IPR036365">
    <property type="entry name" value="PGBD-like_sf"/>
</dbReference>
<organism evidence="10 11">
    <name type="scientific">Mucilaginibacter agri</name>
    <dbReference type="NCBI Taxonomy" id="2695265"/>
    <lineage>
        <taxon>Bacteria</taxon>
        <taxon>Pseudomonadati</taxon>
        <taxon>Bacteroidota</taxon>
        <taxon>Sphingobacteriia</taxon>
        <taxon>Sphingobacteriales</taxon>
        <taxon>Sphingobacteriaceae</taxon>
        <taxon>Mucilaginibacter</taxon>
    </lineage>
</organism>
<evidence type="ECO:0000256" key="6">
    <source>
        <dbReference type="ARBA" id="ARBA00023316"/>
    </source>
</evidence>
<dbReference type="GO" id="GO:0071555">
    <property type="term" value="P:cell wall organization"/>
    <property type="evidence" value="ECO:0007669"/>
    <property type="project" value="UniProtKB-UniRule"/>
</dbReference>
<dbReference type="PROSITE" id="PS51257">
    <property type="entry name" value="PROKAR_LIPOPROTEIN"/>
    <property type="match status" value="1"/>
</dbReference>
<feature type="domain" description="L,D-TPase catalytic" evidence="9">
    <location>
        <begin position="329"/>
        <end position="491"/>
    </location>
</feature>
<evidence type="ECO:0000256" key="4">
    <source>
        <dbReference type="ARBA" id="ARBA00022960"/>
    </source>
</evidence>
<dbReference type="Pfam" id="PF01471">
    <property type="entry name" value="PG_binding_1"/>
    <property type="match status" value="1"/>
</dbReference>
<feature type="chain" id="PRO_5037077358" evidence="8">
    <location>
        <begin position="24"/>
        <end position="548"/>
    </location>
</feature>
<comment type="caution">
    <text evidence="10">The sequence shown here is derived from an EMBL/GenBank/DDBJ whole genome shotgun (WGS) entry which is preliminary data.</text>
</comment>
<dbReference type="Pfam" id="PF03734">
    <property type="entry name" value="YkuD"/>
    <property type="match status" value="1"/>
</dbReference>
<evidence type="ECO:0000256" key="1">
    <source>
        <dbReference type="ARBA" id="ARBA00004752"/>
    </source>
</evidence>
<dbReference type="GO" id="GO:0009252">
    <property type="term" value="P:peptidoglycan biosynthetic process"/>
    <property type="evidence" value="ECO:0007669"/>
    <property type="project" value="UniProtKB-KW"/>
</dbReference>
<dbReference type="Proteomes" id="UP000638732">
    <property type="component" value="Unassembled WGS sequence"/>
</dbReference>
<dbReference type="RefSeq" id="WP_166584573.1">
    <property type="nucleotide sequence ID" value="NZ_WWEO01000038.1"/>
</dbReference>
<feature type="active site" description="Proton donor/acceptor" evidence="7">
    <location>
        <position position="444"/>
    </location>
</feature>
<dbReference type="InterPro" id="IPR038063">
    <property type="entry name" value="Transpep_catalytic_dom"/>
</dbReference>
<dbReference type="GO" id="GO:0016740">
    <property type="term" value="F:transferase activity"/>
    <property type="evidence" value="ECO:0007669"/>
    <property type="project" value="UniProtKB-KW"/>
</dbReference>
<evidence type="ECO:0000256" key="8">
    <source>
        <dbReference type="SAM" id="SignalP"/>
    </source>
</evidence>
<name>A0A965ZD65_9SPHI</name>
<protein>
    <submittedName>
        <fullName evidence="10">L,D-transpeptidase family protein</fullName>
    </submittedName>
</protein>
<dbReference type="InterPro" id="IPR045380">
    <property type="entry name" value="LD_TPept_scaffold_dom"/>
</dbReference>
<dbReference type="PANTHER" id="PTHR41533">
    <property type="entry name" value="L,D-TRANSPEPTIDASE HI_1667-RELATED"/>
    <property type="match status" value="1"/>
</dbReference>
<accession>A0A965ZD65</accession>
<dbReference type="SUPFAM" id="SSF47090">
    <property type="entry name" value="PGBD-like"/>
    <property type="match status" value="1"/>
</dbReference>
<feature type="signal peptide" evidence="8">
    <location>
        <begin position="1"/>
        <end position="23"/>
    </location>
</feature>
<keyword evidence="6 7" id="KW-0961">Cell wall biogenesis/degradation</keyword>